<dbReference type="PANTHER" id="PTHR34581">
    <property type="entry name" value="PTS SYSTEM N,N'-DIACETYLCHITOBIOSE-SPECIFIC EIIB COMPONENT"/>
    <property type="match status" value="1"/>
</dbReference>
<evidence type="ECO:0000256" key="1">
    <source>
        <dbReference type="ARBA" id="ARBA00022448"/>
    </source>
</evidence>
<dbReference type="AlphaFoldDB" id="A0A9D1HQ53"/>
<dbReference type="InterPro" id="IPR036095">
    <property type="entry name" value="PTS_EIIB-like_sf"/>
</dbReference>
<keyword evidence="4" id="KW-0808">Transferase</keyword>
<organism evidence="9 10">
    <name type="scientific">Candidatus Fimiplasma intestinipullorum</name>
    <dbReference type="NCBI Taxonomy" id="2840825"/>
    <lineage>
        <taxon>Bacteria</taxon>
        <taxon>Bacillati</taxon>
        <taxon>Bacillota</taxon>
        <taxon>Clostridia</taxon>
        <taxon>Eubacteriales</taxon>
        <taxon>Candidatus Fimiplasma</taxon>
    </lineage>
</organism>
<feature type="domain" description="PTS EIIB type-3" evidence="8">
    <location>
        <begin position="1"/>
        <end position="104"/>
    </location>
</feature>
<evidence type="ECO:0000313" key="9">
    <source>
        <dbReference type="EMBL" id="HIU14685.1"/>
    </source>
</evidence>
<keyword evidence="5" id="KW-0598">Phosphotransferase system</keyword>
<dbReference type="GO" id="GO:0016301">
    <property type="term" value="F:kinase activity"/>
    <property type="evidence" value="ECO:0007669"/>
    <property type="project" value="UniProtKB-KW"/>
</dbReference>
<gene>
    <name evidence="9" type="ORF">IAD15_11570</name>
</gene>
<dbReference type="PROSITE" id="PS51100">
    <property type="entry name" value="PTS_EIIB_TYPE_3"/>
    <property type="match status" value="1"/>
</dbReference>
<dbReference type="InterPro" id="IPR013012">
    <property type="entry name" value="PTS_EIIB_3"/>
</dbReference>
<proteinExistence type="predicted"/>
<evidence type="ECO:0000256" key="3">
    <source>
        <dbReference type="ARBA" id="ARBA00022597"/>
    </source>
</evidence>
<protein>
    <submittedName>
        <fullName evidence="9">PTS sugar transporter subunit IIB</fullName>
    </submittedName>
</protein>
<sequence>MYNIVLCCVSAVSSSVMVTKIKEACTRDNIQALVWSIGEAGLDLAWSEADVIMLTPQVRHLESKLKERQDRRIPVAVISDKDFAAMDGDAVLKQAIQLIEESKK</sequence>
<keyword evidence="6" id="KW-0418">Kinase</keyword>
<keyword evidence="3 9" id="KW-0762">Sugar transport</keyword>
<evidence type="ECO:0000256" key="2">
    <source>
        <dbReference type="ARBA" id="ARBA00022553"/>
    </source>
</evidence>
<dbReference type="InterPro" id="IPR003501">
    <property type="entry name" value="PTS_EIIB_2/3"/>
</dbReference>
<dbReference type="Gene3D" id="3.40.50.2300">
    <property type="match status" value="1"/>
</dbReference>
<dbReference type="GO" id="GO:0009401">
    <property type="term" value="P:phosphoenolpyruvate-dependent sugar phosphotransferase system"/>
    <property type="evidence" value="ECO:0007669"/>
    <property type="project" value="UniProtKB-KW"/>
</dbReference>
<dbReference type="Proteomes" id="UP000824175">
    <property type="component" value="Unassembled WGS sequence"/>
</dbReference>
<dbReference type="InterPro" id="IPR051819">
    <property type="entry name" value="PTS_sugar-specific_EIIB"/>
</dbReference>
<evidence type="ECO:0000256" key="4">
    <source>
        <dbReference type="ARBA" id="ARBA00022679"/>
    </source>
</evidence>
<evidence type="ECO:0000259" key="8">
    <source>
        <dbReference type="PROSITE" id="PS51100"/>
    </source>
</evidence>
<evidence type="ECO:0000256" key="7">
    <source>
        <dbReference type="PROSITE-ProRule" id="PRU00423"/>
    </source>
</evidence>
<reference evidence="9" key="2">
    <citation type="journal article" date="2021" name="PeerJ">
        <title>Extensive microbial diversity within the chicken gut microbiome revealed by metagenomics and culture.</title>
        <authorList>
            <person name="Gilroy R."/>
            <person name="Ravi A."/>
            <person name="Getino M."/>
            <person name="Pursley I."/>
            <person name="Horton D.L."/>
            <person name="Alikhan N.F."/>
            <person name="Baker D."/>
            <person name="Gharbi K."/>
            <person name="Hall N."/>
            <person name="Watson M."/>
            <person name="Adriaenssens E.M."/>
            <person name="Foster-Nyarko E."/>
            <person name="Jarju S."/>
            <person name="Secka A."/>
            <person name="Antonio M."/>
            <person name="Oren A."/>
            <person name="Chaudhuri R.R."/>
            <person name="La Ragione R."/>
            <person name="Hildebrand F."/>
            <person name="Pallen M.J."/>
        </authorList>
    </citation>
    <scope>NUCLEOTIDE SEQUENCE</scope>
    <source>
        <strain evidence="9">CHK195-11698</strain>
    </source>
</reference>
<keyword evidence="2" id="KW-0597">Phosphoprotein</keyword>
<reference evidence="9" key="1">
    <citation type="submission" date="2020-10" db="EMBL/GenBank/DDBJ databases">
        <authorList>
            <person name="Gilroy R."/>
        </authorList>
    </citation>
    <scope>NUCLEOTIDE SEQUENCE</scope>
    <source>
        <strain evidence="9">CHK195-11698</strain>
    </source>
</reference>
<dbReference type="GO" id="GO:0008982">
    <property type="term" value="F:protein-N(PI)-phosphohistidine-sugar phosphotransferase activity"/>
    <property type="evidence" value="ECO:0007669"/>
    <property type="project" value="InterPro"/>
</dbReference>
<dbReference type="Pfam" id="PF02302">
    <property type="entry name" value="PTS_IIB"/>
    <property type="match status" value="1"/>
</dbReference>
<evidence type="ECO:0000256" key="6">
    <source>
        <dbReference type="ARBA" id="ARBA00022777"/>
    </source>
</evidence>
<comment type="caution">
    <text evidence="9">The sequence shown here is derived from an EMBL/GenBank/DDBJ whole genome shotgun (WGS) entry which is preliminary data.</text>
</comment>
<evidence type="ECO:0000256" key="5">
    <source>
        <dbReference type="ARBA" id="ARBA00022683"/>
    </source>
</evidence>
<dbReference type="PANTHER" id="PTHR34581:SF2">
    <property type="entry name" value="PTS SYSTEM N,N'-DIACETYLCHITOBIOSE-SPECIFIC EIIB COMPONENT"/>
    <property type="match status" value="1"/>
</dbReference>
<evidence type="ECO:0000313" key="10">
    <source>
        <dbReference type="Proteomes" id="UP000824175"/>
    </source>
</evidence>
<dbReference type="SUPFAM" id="SSF52794">
    <property type="entry name" value="PTS system IIB component-like"/>
    <property type="match status" value="1"/>
</dbReference>
<keyword evidence="1" id="KW-0813">Transport</keyword>
<feature type="modified residue" description="Phosphocysteine; by EIIA" evidence="7">
    <location>
        <position position="8"/>
    </location>
</feature>
<dbReference type="EMBL" id="DVMJ01000107">
    <property type="protein sequence ID" value="HIU14685.1"/>
    <property type="molecule type" value="Genomic_DNA"/>
</dbReference>
<name>A0A9D1HQ53_9FIRM</name>
<accession>A0A9D1HQ53</accession>